<dbReference type="Proteomes" id="UP000267128">
    <property type="component" value="Unassembled WGS sequence"/>
</dbReference>
<dbReference type="PROSITE" id="PS51384">
    <property type="entry name" value="FAD_FR"/>
    <property type="match status" value="1"/>
</dbReference>
<keyword evidence="3" id="KW-0001">2Fe-2S</keyword>
<dbReference type="PRINTS" id="PR00409">
    <property type="entry name" value="PHDIOXRDTASE"/>
</dbReference>
<dbReference type="InterPro" id="IPR006058">
    <property type="entry name" value="2Fe2S_fd_BS"/>
</dbReference>
<dbReference type="GO" id="GO:0046872">
    <property type="term" value="F:metal ion binding"/>
    <property type="evidence" value="ECO:0007669"/>
    <property type="project" value="UniProtKB-KW"/>
</dbReference>
<comment type="cofactor">
    <cofactor evidence="1">
        <name>FAD</name>
        <dbReference type="ChEBI" id="CHEBI:57692"/>
    </cofactor>
</comment>
<dbReference type="InterPro" id="IPR050415">
    <property type="entry name" value="MRET"/>
</dbReference>
<reference evidence="9 10" key="1">
    <citation type="submission" date="2018-11" db="EMBL/GenBank/DDBJ databases">
        <authorList>
            <person name="Li F."/>
        </authorList>
    </citation>
    <scope>NUCLEOTIDE SEQUENCE [LARGE SCALE GENOMIC DNA]</scope>
    <source>
        <strain evidence="9 10">Gsoil 097</strain>
    </source>
</reference>
<dbReference type="SUPFAM" id="SSF52343">
    <property type="entry name" value="Ferredoxin reductase-like, C-terminal NADP-linked domain"/>
    <property type="match status" value="1"/>
</dbReference>
<dbReference type="Pfam" id="PF00175">
    <property type="entry name" value="NAD_binding_1"/>
    <property type="match status" value="1"/>
</dbReference>
<dbReference type="SUPFAM" id="SSF63380">
    <property type="entry name" value="Riboflavin synthase domain-like"/>
    <property type="match status" value="1"/>
</dbReference>
<dbReference type="InterPro" id="IPR036010">
    <property type="entry name" value="2Fe-2S_ferredoxin-like_sf"/>
</dbReference>
<keyword evidence="6" id="KW-0408">Iron</keyword>
<feature type="domain" description="FAD-binding FR-type" evidence="8">
    <location>
        <begin position="29"/>
        <end position="130"/>
    </location>
</feature>
<evidence type="ECO:0000256" key="6">
    <source>
        <dbReference type="ARBA" id="ARBA00023004"/>
    </source>
</evidence>
<dbReference type="PANTHER" id="PTHR47354:SF1">
    <property type="entry name" value="CARNITINE MONOOXYGENASE REDUCTASE SUBUNIT"/>
    <property type="match status" value="1"/>
</dbReference>
<dbReference type="InterPro" id="IPR001433">
    <property type="entry name" value="OxRdtase_FAD/NAD-bd"/>
</dbReference>
<protein>
    <submittedName>
        <fullName evidence="9">Oxidoreductase</fullName>
    </submittedName>
</protein>
<dbReference type="EMBL" id="RJSE01000007">
    <property type="protein sequence ID" value="RNL62133.1"/>
    <property type="molecule type" value="Genomic_DNA"/>
</dbReference>
<gene>
    <name evidence="9" type="ORF">EFK50_10030</name>
</gene>
<keyword evidence="2" id="KW-0285">Flavoprotein</keyword>
<name>A0A3N0CGJ6_9ACTN</name>
<dbReference type="GO" id="GO:0051537">
    <property type="term" value="F:2 iron, 2 sulfur cluster binding"/>
    <property type="evidence" value="ECO:0007669"/>
    <property type="project" value="UniProtKB-KW"/>
</dbReference>
<accession>A0A3N0CGJ6</accession>
<dbReference type="PROSITE" id="PS00197">
    <property type="entry name" value="2FE2S_FER_1"/>
    <property type="match status" value="1"/>
</dbReference>
<dbReference type="InterPro" id="IPR012675">
    <property type="entry name" value="Beta-grasp_dom_sf"/>
</dbReference>
<evidence type="ECO:0000256" key="7">
    <source>
        <dbReference type="ARBA" id="ARBA00023014"/>
    </source>
</evidence>
<keyword evidence="7" id="KW-0411">Iron-sulfur</keyword>
<keyword evidence="4" id="KW-0479">Metal-binding</keyword>
<evidence type="ECO:0000256" key="2">
    <source>
        <dbReference type="ARBA" id="ARBA00022630"/>
    </source>
</evidence>
<evidence type="ECO:0000256" key="5">
    <source>
        <dbReference type="ARBA" id="ARBA00023002"/>
    </source>
</evidence>
<evidence type="ECO:0000256" key="4">
    <source>
        <dbReference type="ARBA" id="ARBA00022723"/>
    </source>
</evidence>
<dbReference type="CDD" id="cd00207">
    <property type="entry name" value="fer2"/>
    <property type="match status" value="1"/>
</dbReference>
<evidence type="ECO:0000259" key="8">
    <source>
        <dbReference type="PROSITE" id="PS51384"/>
    </source>
</evidence>
<dbReference type="InterPro" id="IPR017927">
    <property type="entry name" value="FAD-bd_FR_type"/>
</dbReference>
<dbReference type="AlphaFoldDB" id="A0A3N0CGJ6"/>
<organism evidence="9 10">
    <name type="scientific">Nocardioides marmoriginsengisoli</name>
    <dbReference type="NCBI Taxonomy" id="661483"/>
    <lineage>
        <taxon>Bacteria</taxon>
        <taxon>Bacillati</taxon>
        <taxon>Actinomycetota</taxon>
        <taxon>Actinomycetes</taxon>
        <taxon>Propionibacteriales</taxon>
        <taxon>Nocardioidaceae</taxon>
        <taxon>Nocardioides</taxon>
    </lineage>
</organism>
<sequence length="338" mass="36604">MRFLGVIVAAYEKASGLSGHYRPDIVEVRRTLDVVVDEVRQESDGVRSFRLVAADGGELPGWHPGAHVDVVLPSGRQRQYSLTGSPREHDHYRIAVREIADGGGGSREMHALEAGQPLTLRGPRNAFPFIGVDKYLFVAGGIGITPIRPMLYDAIERGVDWQFVYTGRDRGSMPFLAELTDLAAAYPDRVHLRPDDEFGVPTGLAILDYAPDGAALYTCGPPPMIDAIRRVIPAENIATLHYERFSPPPVVGGEPFTVVLARSGHVVPVAGDQSALAAIRAVLPDVAYSCQQGYCGTCPVALIGGDVEHHDRCLTDAQRETRMTICVSRGSGRVTLDL</sequence>
<evidence type="ECO:0000256" key="3">
    <source>
        <dbReference type="ARBA" id="ARBA00022714"/>
    </source>
</evidence>
<dbReference type="SUPFAM" id="SSF54292">
    <property type="entry name" value="2Fe-2S ferredoxin-like"/>
    <property type="match status" value="1"/>
</dbReference>
<dbReference type="Pfam" id="PF00970">
    <property type="entry name" value="FAD_binding_6"/>
    <property type="match status" value="1"/>
</dbReference>
<dbReference type="InterPro" id="IPR001041">
    <property type="entry name" value="2Fe-2S_ferredoxin-type"/>
</dbReference>
<evidence type="ECO:0000313" key="9">
    <source>
        <dbReference type="EMBL" id="RNL62133.1"/>
    </source>
</evidence>
<proteinExistence type="predicted"/>
<dbReference type="Gene3D" id="2.40.30.10">
    <property type="entry name" value="Translation factors"/>
    <property type="match status" value="1"/>
</dbReference>
<dbReference type="GO" id="GO:0016491">
    <property type="term" value="F:oxidoreductase activity"/>
    <property type="evidence" value="ECO:0007669"/>
    <property type="project" value="UniProtKB-KW"/>
</dbReference>
<evidence type="ECO:0000313" key="10">
    <source>
        <dbReference type="Proteomes" id="UP000267128"/>
    </source>
</evidence>
<evidence type="ECO:0000256" key="1">
    <source>
        <dbReference type="ARBA" id="ARBA00001974"/>
    </source>
</evidence>
<dbReference type="Pfam" id="PF00111">
    <property type="entry name" value="Fer2"/>
    <property type="match status" value="1"/>
</dbReference>
<keyword evidence="5" id="KW-0560">Oxidoreductase</keyword>
<keyword evidence="10" id="KW-1185">Reference proteome</keyword>
<dbReference type="Gene3D" id="3.40.50.80">
    <property type="entry name" value="Nucleotide-binding domain of ferredoxin-NADP reductase (FNR) module"/>
    <property type="match status" value="1"/>
</dbReference>
<dbReference type="InterPro" id="IPR017938">
    <property type="entry name" value="Riboflavin_synthase-like_b-brl"/>
</dbReference>
<dbReference type="InterPro" id="IPR008333">
    <property type="entry name" value="Cbr1-like_FAD-bd_dom"/>
</dbReference>
<dbReference type="Gene3D" id="3.10.20.30">
    <property type="match status" value="1"/>
</dbReference>
<dbReference type="CDD" id="cd06185">
    <property type="entry name" value="PDR_like"/>
    <property type="match status" value="1"/>
</dbReference>
<comment type="caution">
    <text evidence="9">The sequence shown here is derived from an EMBL/GenBank/DDBJ whole genome shotgun (WGS) entry which is preliminary data.</text>
</comment>
<dbReference type="InterPro" id="IPR039261">
    <property type="entry name" value="FNR_nucleotide-bd"/>
</dbReference>
<dbReference type="PANTHER" id="PTHR47354">
    <property type="entry name" value="NADH OXIDOREDUCTASE HCR"/>
    <property type="match status" value="1"/>
</dbReference>